<evidence type="ECO:0000313" key="3">
    <source>
        <dbReference type="Proteomes" id="UP001255601"/>
    </source>
</evidence>
<dbReference type="Proteomes" id="UP001255601">
    <property type="component" value="Unassembled WGS sequence"/>
</dbReference>
<dbReference type="AlphaFoldDB" id="A0AAJ2EU42"/>
<proteinExistence type="predicted"/>
<name>A0AAJ2EU42_9HYPH</name>
<protein>
    <submittedName>
        <fullName evidence="2">Uncharacterized protein</fullName>
    </submittedName>
</protein>
<sequence>MQLSQEIENALSAFARDNRMSEDEAIARILRERLIAEGHLSSGQKGIPPEKLNATNDD</sequence>
<accession>A0AAJ2EU42</accession>
<feature type="region of interest" description="Disordered" evidence="1">
    <location>
        <begin position="38"/>
        <end position="58"/>
    </location>
</feature>
<dbReference type="RefSeq" id="WP_309772940.1">
    <property type="nucleotide sequence ID" value="NZ_JAVIZC010000003.1"/>
</dbReference>
<evidence type="ECO:0000313" key="2">
    <source>
        <dbReference type="EMBL" id="MDR6104694.1"/>
    </source>
</evidence>
<gene>
    <name evidence="2" type="ORF">QE369_004891</name>
</gene>
<comment type="caution">
    <text evidence="2">The sequence shown here is derived from an EMBL/GenBank/DDBJ whole genome shotgun (WGS) entry which is preliminary data.</text>
</comment>
<dbReference type="EMBL" id="JAVIZC010000003">
    <property type="protein sequence ID" value="MDR6104694.1"/>
    <property type="molecule type" value="Genomic_DNA"/>
</dbReference>
<reference evidence="2" key="1">
    <citation type="submission" date="2023-08" db="EMBL/GenBank/DDBJ databases">
        <title>Functional and genomic diversity of the sorghum phyllosphere microbiome.</title>
        <authorList>
            <person name="Shade A."/>
        </authorList>
    </citation>
    <scope>NUCLEOTIDE SEQUENCE</scope>
    <source>
        <strain evidence="2">SORGH_AS_0974</strain>
    </source>
</reference>
<organism evidence="2 3">
    <name type="scientific">Agrobacterium larrymoorei</name>
    <dbReference type="NCBI Taxonomy" id="160699"/>
    <lineage>
        <taxon>Bacteria</taxon>
        <taxon>Pseudomonadati</taxon>
        <taxon>Pseudomonadota</taxon>
        <taxon>Alphaproteobacteria</taxon>
        <taxon>Hyphomicrobiales</taxon>
        <taxon>Rhizobiaceae</taxon>
        <taxon>Rhizobium/Agrobacterium group</taxon>
        <taxon>Agrobacterium</taxon>
    </lineage>
</organism>
<evidence type="ECO:0000256" key="1">
    <source>
        <dbReference type="SAM" id="MobiDB-lite"/>
    </source>
</evidence>